<dbReference type="Proteomes" id="UP000481252">
    <property type="component" value="Unassembled WGS sequence"/>
</dbReference>
<comment type="caution">
    <text evidence="1">The sequence shown here is derived from an EMBL/GenBank/DDBJ whole genome shotgun (WGS) entry which is preliminary data.</text>
</comment>
<accession>A0A7C9R8J9</accession>
<evidence type="ECO:0000313" key="1">
    <source>
        <dbReference type="EMBL" id="NGN42840.1"/>
    </source>
</evidence>
<evidence type="ECO:0000313" key="2">
    <source>
        <dbReference type="Proteomes" id="UP000481252"/>
    </source>
</evidence>
<organism evidence="1 2">
    <name type="scientific">Mesorhizobium zhangyense</name>
    <dbReference type="NCBI Taxonomy" id="1776730"/>
    <lineage>
        <taxon>Bacteria</taxon>
        <taxon>Pseudomonadati</taxon>
        <taxon>Pseudomonadota</taxon>
        <taxon>Alphaproteobacteria</taxon>
        <taxon>Hyphomicrobiales</taxon>
        <taxon>Phyllobacteriaceae</taxon>
        <taxon>Mesorhizobium</taxon>
    </lineage>
</organism>
<gene>
    <name evidence="1" type="ORF">G6N74_17355</name>
</gene>
<proteinExistence type="predicted"/>
<keyword evidence="2" id="KW-1185">Reference proteome</keyword>
<sequence>MMNLQRLKVDFNEREDIDLIEVREDWNAAYQELSLGEKVILFDDEMEVAALLNRGTYCHYVGKIDRETIRDLSFAD</sequence>
<protein>
    <submittedName>
        <fullName evidence="1">Uncharacterized protein</fullName>
    </submittedName>
</protein>
<name>A0A7C9R8J9_9HYPH</name>
<dbReference type="AlphaFoldDB" id="A0A7C9R8J9"/>
<reference evidence="1 2" key="1">
    <citation type="submission" date="2020-02" db="EMBL/GenBank/DDBJ databases">
        <title>Genome sequence of the type strain CGMCC 1.15528 of Mesorhizobium zhangyense.</title>
        <authorList>
            <person name="Gao J."/>
            <person name="Sun J."/>
        </authorList>
    </citation>
    <scope>NUCLEOTIDE SEQUENCE [LARGE SCALE GENOMIC DNA]</scope>
    <source>
        <strain evidence="1 2">CGMCC 1.15528</strain>
    </source>
</reference>
<dbReference type="EMBL" id="JAAKZG010000006">
    <property type="protein sequence ID" value="NGN42840.1"/>
    <property type="molecule type" value="Genomic_DNA"/>
</dbReference>
<dbReference type="RefSeq" id="WP_165119187.1">
    <property type="nucleotide sequence ID" value="NZ_JAAKZG010000006.1"/>
</dbReference>